<comment type="caution">
    <text evidence="8">The sequence shown here is derived from an EMBL/GenBank/DDBJ whole genome shotgun (WGS) entry which is preliminary data.</text>
</comment>
<dbReference type="PANTHER" id="PTHR19278:SF9">
    <property type="entry name" value="URIDINE 5'-MONOPHOSPHATE SYNTHASE"/>
    <property type="match status" value="1"/>
</dbReference>
<dbReference type="InterPro" id="IPR023031">
    <property type="entry name" value="OPRT"/>
</dbReference>
<keyword evidence="4 6" id="KW-0808">Transferase</keyword>
<evidence type="ECO:0000313" key="9">
    <source>
        <dbReference type="Proteomes" id="UP000291613"/>
    </source>
</evidence>
<dbReference type="CDD" id="cd06223">
    <property type="entry name" value="PRTases_typeI"/>
    <property type="match status" value="1"/>
</dbReference>
<comment type="similarity">
    <text evidence="6">Belongs to the purine/pyrimidine phosphoribosyltransferase family. PyrE subfamily.</text>
</comment>
<feature type="domain" description="Phosphoribosyltransferase" evidence="7">
    <location>
        <begin position="48"/>
        <end position="165"/>
    </location>
</feature>
<dbReference type="Pfam" id="PF00156">
    <property type="entry name" value="Pribosyltran"/>
    <property type="match status" value="1"/>
</dbReference>
<name>A0A4Q9GLU7_9HYPH</name>
<dbReference type="EC" id="2.4.2.10" evidence="2 6"/>
<protein>
    <recommendedName>
        <fullName evidence="2 6">Orotate phosphoribosyltransferase</fullName>
        <shortName evidence="6">OPRT</shortName>
        <shortName evidence="6">OPRTase</shortName>
        <ecNumber evidence="2 6">2.4.2.10</ecNumber>
    </recommendedName>
</protein>
<comment type="pathway">
    <text evidence="1 6">Pyrimidine metabolism; UMP biosynthesis via de novo pathway; UMP from orotate: step 1/2.</text>
</comment>
<proteinExistence type="inferred from homology"/>
<keyword evidence="5 6" id="KW-0665">Pyrimidine biosynthesis</keyword>
<evidence type="ECO:0000256" key="1">
    <source>
        <dbReference type="ARBA" id="ARBA00004889"/>
    </source>
</evidence>
<evidence type="ECO:0000256" key="5">
    <source>
        <dbReference type="ARBA" id="ARBA00022975"/>
    </source>
</evidence>
<dbReference type="GO" id="GO:0004588">
    <property type="term" value="F:orotate phosphoribosyltransferase activity"/>
    <property type="evidence" value="ECO:0007669"/>
    <property type="project" value="UniProtKB-UniRule"/>
</dbReference>
<feature type="binding site" evidence="6">
    <location>
        <position position="103"/>
    </location>
    <ligand>
        <name>5-phospho-alpha-D-ribose 1-diphosphate</name>
        <dbReference type="ChEBI" id="CHEBI:58017"/>
        <note>ligand shared between dimeric partners</note>
    </ligand>
</feature>
<dbReference type="InterPro" id="IPR029057">
    <property type="entry name" value="PRTase-like"/>
</dbReference>
<feature type="binding site" evidence="6">
    <location>
        <position position="133"/>
    </location>
    <ligand>
        <name>orotate</name>
        <dbReference type="ChEBI" id="CHEBI:30839"/>
    </ligand>
</feature>
<sequence length="187" mass="19870">MVVAADHREELKAVIRARSFRQGKFTLASGRESDLYFNMKPTMMNARGAELSARCLLDLLAAYRFDYIGGLEMGAVPVIGSAAALSSAAGQPVETIFVRKEKKGHGTRDLVEGLSPGESMDGKVVLVVDDVATSGGSFLKAIEAVREAGATVTQALCLIDREEGASEFLSQHGVALGSVFKGAEFRT</sequence>
<evidence type="ECO:0000256" key="2">
    <source>
        <dbReference type="ARBA" id="ARBA00011971"/>
    </source>
</evidence>
<dbReference type="GO" id="GO:0000287">
    <property type="term" value="F:magnesium ion binding"/>
    <property type="evidence" value="ECO:0007669"/>
    <property type="project" value="UniProtKB-UniRule"/>
</dbReference>
<dbReference type="AlphaFoldDB" id="A0A4Q9GLU7"/>
<comment type="subunit">
    <text evidence="6">Homodimer.</text>
</comment>
<evidence type="ECO:0000256" key="6">
    <source>
        <dbReference type="HAMAP-Rule" id="MF_01208"/>
    </source>
</evidence>
<keyword evidence="9" id="KW-1185">Reference proteome</keyword>
<dbReference type="HAMAP" id="MF_01208">
    <property type="entry name" value="PyrE"/>
    <property type="match status" value="1"/>
</dbReference>
<dbReference type="OrthoDB" id="9779060at2"/>
<dbReference type="InterPro" id="IPR000836">
    <property type="entry name" value="PRTase_dom"/>
</dbReference>
<comment type="function">
    <text evidence="6">Catalyzes the transfer of a ribosyl phosphate group from 5-phosphoribose 1-diphosphate to orotate, leading to the formation of orotidine monophosphate (OMP).</text>
</comment>
<comment type="cofactor">
    <cofactor evidence="6">
        <name>Mg(2+)</name>
        <dbReference type="ChEBI" id="CHEBI:18420"/>
    </cofactor>
</comment>
<comment type="catalytic activity">
    <reaction evidence="6">
        <text>orotidine 5'-phosphate + diphosphate = orotate + 5-phospho-alpha-D-ribose 1-diphosphate</text>
        <dbReference type="Rhea" id="RHEA:10380"/>
        <dbReference type="ChEBI" id="CHEBI:30839"/>
        <dbReference type="ChEBI" id="CHEBI:33019"/>
        <dbReference type="ChEBI" id="CHEBI:57538"/>
        <dbReference type="ChEBI" id="CHEBI:58017"/>
        <dbReference type="EC" id="2.4.2.10"/>
    </reaction>
</comment>
<dbReference type="SUPFAM" id="SSF53271">
    <property type="entry name" value="PRTase-like"/>
    <property type="match status" value="1"/>
</dbReference>
<dbReference type="Gene3D" id="3.40.50.2020">
    <property type="match status" value="1"/>
</dbReference>
<dbReference type="RefSeq" id="WP_131002708.1">
    <property type="nucleotide sequence ID" value="NZ_JBHSZR010000003.1"/>
</dbReference>
<dbReference type="UniPathway" id="UPA00070">
    <property type="reaction ID" value="UER00119"/>
</dbReference>
<accession>A0A4Q9GLU7</accession>
<reference evidence="8 9" key="1">
    <citation type="submission" date="2019-02" db="EMBL/GenBank/DDBJ databases">
        <title>Hansschlegelia quercus sp. nov., a novel methylotrophic bacterium from buds of oak (Quercus robur L.).</title>
        <authorList>
            <person name="Agafonova N.V."/>
            <person name="Kaparullina E.N."/>
            <person name="Grouzdev D.S."/>
            <person name="Doronina N.V."/>
        </authorList>
    </citation>
    <scope>NUCLEOTIDE SEQUENCE [LARGE SCALE GENOMIC DNA]</scope>
    <source>
        <strain evidence="8 9">Dub</strain>
    </source>
</reference>
<keyword evidence="6" id="KW-0460">Magnesium</keyword>
<evidence type="ECO:0000256" key="4">
    <source>
        <dbReference type="ARBA" id="ARBA00022679"/>
    </source>
</evidence>
<organism evidence="8 9">
    <name type="scientific">Hansschlegelia quercus</name>
    <dbReference type="NCBI Taxonomy" id="2528245"/>
    <lineage>
        <taxon>Bacteria</taxon>
        <taxon>Pseudomonadati</taxon>
        <taxon>Pseudomonadota</taxon>
        <taxon>Alphaproteobacteria</taxon>
        <taxon>Hyphomicrobiales</taxon>
        <taxon>Methylopilaceae</taxon>
        <taxon>Hansschlegelia</taxon>
    </lineage>
</organism>
<dbReference type="EMBL" id="SIUB01000003">
    <property type="protein sequence ID" value="TBN53674.1"/>
    <property type="molecule type" value="Genomic_DNA"/>
</dbReference>
<comment type="caution">
    <text evidence="6">Lacks conserved residue(s) required for the propagation of feature annotation.</text>
</comment>
<dbReference type="Proteomes" id="UP000291613">
    <property type="component" value="Unassembled WGS sequence"/>
</dbReference>
<dbReference type="GO" id="GO:0019856">
    <property type="term" value="P:pyrimidine nucleobase biosynthetic process"/>
    <property type="evidence" value="ECO:0007669"/>
    <property type="project" value="TreeGrafter"/>
</dbReference>
<feature type="binding site" evidence="6">
    <location>
        <position position="99"/>
    </location>
    <ligand>
        <name>5-phospho-alpha-D-ribose 1-diphosphate</name>
        <dbReference type="ChEBI" id="CHEBI:58017"/>
        <note>ligand shared between dimeric partners</note>
    </ligand>
</feature>
<feature type="binding site" description="in other chain" evidence="6">
    <location>
        <position position="100"/>
    </location>
    <ligand>
        <name>5-phospho-alpha-D-ribose 1-diphosphate</name>
        <dbReference type="ChEBI" id="CHEBI:58017"/>
        <note>ligand shared between dimeric partners</note>
    </ligand>
</feature>
<feature type="binding site" evidence="6">
    <location>
        <position position="161"/>
    </location>
    <ligand>
        <name>orotate</name>
        <dbReference type="ChEBI" id="CHEBI:30839"/>
    </ligand>
</feature>
<evidence type="ECO:0000313" key="8">
    <source>
        <dbReference type="EMBL" id="TBN53674.1"/>
    </source>
</evidence>
<keyword evidence="3 6" id="KW-0328">Glycosyltransferase</keyword>
<evidence type="ECO:0000256" key="3">
    <source>
        <dbReference type="ARBA" id="ARBA00022676"/>
    </source>
</evidence>
<feature type="binding site" evidence="6">
    <location>
        <position position="105"/>
    </location>
    <ligand>
        <name>5-phospho-alpha-D-ribose 1-diphosphate</name>
        <dbReference type="ChEBI" id="CHEBI:58017"/>
        <note>ligand shared between dimeric partners</note>
    </ligand>
</feature>
<dbReference type="NCBIfam" id="TIGR00336">
    <property type="entry name" value="pyrE"/>
    <property type="match status" value="1"/>
</dbReference>
<dbReference type="GO" id="GO:0044205">
    <property type="term" value="P:'de novo' UMP biosynthetic process"/>
    <property type="evidence" value="ECO:0007669"/>
    <property type="project" value="UniProtKB-UniRule"/>
</dbReference>
<gene>
    <name evidence="6" type="primary">pyrE</name>
    <name evidence="8" type="ORF">EYR15_07665</name>
</gene>
<feature type="binding site" description="in other chain" evidence="6">
    <location>
        <begin position="129"/>
        <end position="137"/>
    </location>
    <ligand>
        <name>5-phospho-alpha-D-ribose 1-diphosphate</name>
        <dbReference type="ChEBI" id="CHEBI:58017"/>
        <note>ligand shared between dimeric partners</note>
    </ligand>
</feature>
<dbReference type="InterPro" id="IPR004467">
    <property type="entry name" value="Or_phspho_trans_dom"/>
</dbReference>
<evidence type="ECO:0000259" key="7">
    <source>
        <dbReference type="Pfam" id="PF00156"/>
    </source>
</evidence>
<dbReference type="PANTHER" id="PTHR19278">
    <property type="entry name" value="OROTATE PHOSPHORIBOSYLTRANSFERASE"/>
    <property type="match status" value="1"/>
</dbReference>